<dbReference type="AlphaFoldDB" id="A0A1I1V530"/>
<feature type="domain" description="Agarase CBM-like" evidence="2">
    <location>
        <begin position="109"/>
        <end position="221"/>
    </location>
</feature>
<evidence type="ECO:0000313" key="4">
    <source>
        <dbReference type="Proteomes" id="UP000243950"/>
    </source>
</evidence>
<dbReference type="Proteomes" id="UP000243950">
    <property type="component" value="Unassembled WGS sequence"/>
</dbReference>
<dbReference type="Gene3D" id="3.20.20.80">
    <property type="entry name" value="Glycosidases"/>
    <property type="match status" value="1"/>
</dbReference>
<dbReference type="Pfam" id="PF17992">
    <property type="entry name" value="Agarase_CBM"/>
    <property type="match status" value="1"/>
</dbReference>
<gene>
    <name evidence="3" type="ORF">SAMN05216372_10488</name>
</gene>
<dbReference type="Gene3D" id="2.60.120.430">
    <property type="entry name" value="Galactose-binding lectin"/>
    <property type="match status" value="1"/>
</dbReference>
<feature type="region of interest" description="Disordered" evidence="1">
    <location>
        <begin position="761"/>
        <end position="809"/>
    </location>
</feature>
<feature type="compositionally biased region" description="Low complexity" evidence="1">
    <location>
        <begin position="785"/>
        <end position="809"/>
    </location>
</feature>
<protein>
    <recommendedName>
        <fullName evidence="2">Agarase CBM-like domain-containing protein</fullName>
    </recommendedName>
</protein>
<dbReference type="SUPFAM" id="SSF51445">
    <property type="entry name" value="(Trans)glycosidases"/>
    <property type="match status" value="1"/>
</dbReference>
<dbReference type="InterPro" id="IPR040669">
    <property type="entry name" value="Agarase_CBM"/>
</dbReference>
<evidence type="ECO:0000259" key="2">
    <source>
        <dbReference type="Pfam" id="PF17992"/>
    </source>
</evidence>
<name>A0A1I1V530_PSEOC</name>
<reference evidence="4" key="1">
    <citation type="submission" date="2016-10" db="EMBL/GenBank/DDBJ databases">
        <authorList>
            <person name="Varghese N."/>
            <person name="Submissions S."/>
        </authorList>
    </citation>
    <scope>NUCLEOTIDE SEQUENCE [LARGE SCALE GENOMIC DNA]</scope>
    <source>
        <strain evidence="4">JCM 2783</strain>
    </source>
</reference>
<evidence type="ECO:0000256" key="1">
    <source>
        <dbReference type="SAM" id="MobiDB-lite"/>
    </source>
</evidence>
<sequence length="809" mass="89325">MKVNTWLLSADRSGQCDAHAPAGLVTKVLSLCIAAARPRHPLAMRRLALVTLLGLPTLGVAADRQELFNFVRPMDAVQVSGDNAYLPSVTAESAAQGEILRRVTFNPGERPTLRLTPQNGSWDWSQANAMSLRVQNAMDWALTLDVTIESADGKRLTTQIALPAGPAQTLLIPLGATSPRAQGMRAGAPMPWRYDGRLLLLAETVNGEIDVKNVSAVTLSIPNPQATQNILLGRFGVRGSGDLEQAYRGIVDGYGQYTRRDWPGKIKNDEQLRQGMAQEDKQLQAWQAGRPKQDMYGGWIGGPSFEATGFFRTEKRGARWFLVTPEGNPFYSLGVNTVTGSQSQTYVEGREIMFSALPAEGEPLAAFYGSASNESDTGANRGRDFDKGRWYDFYAANLQRTYGAQDAKAWRERAQNRLQAWGFNTLGNWSDNEFAEDKRMPYSIPLSIHGDYATISTGVDWWGGMPDPFDPRFAMAAERAIAIATRGHRDDPWVIGYYADNELAWAGPADDPLSRYALAYATLRLTTDVPAKRAFLKQLRDKYRNQEGLSKAWGIDLKAWELMEDPGFQAPPINPEYPAIEADMQRFLRLFADTYFKTIDDSLEWHTPNHLLLGGRFSASIPEAVEACAQYCDVLSFNFYTREPQQGYDFEALRKLDKPLLVTEFHFGSRDRGPFWGGVAEVYKEEERGPAYANFLKKALEEPQIVGVHWFQYLDQPVTGRLLDGENGHLGLVAITDRPWDGFVSAVRKANLTVPPLVLEQAAKEPAPKTGAAPAQESPSKEDAAPSQEAAPEAAPAAEGDAPAAEAKP</sequence>
<keyword evidence="4" id="KW-1185">Reference proteome</keyword>
<dbReference type="InterPro" id="IPR017853">
    <property type="entry name" value="GH"/>
</dbReference>
<proteinExistence type="predicted"/>
<organism evidence="3 4">
    <name type="scientific">Pseudomonas straminea</name>
    <dbReference type="NCBI Taxonomy" id="47882"/>
    <lineage>
        <taxon>Bacteria</taxon>
        <taxon>Pseudomonadati</taxon>
        <taxon>Pseudomonadota</taxon>
        <taxon>Gammaproteobacteria</taxon>
        <taxon>Pseudomonadales</taxon>
        <taxon>Pseudomonadaceae</taxon>
        <taxon>Phytopseudomonas</taxon>
    </lineage>
</organism>
<evidence type="ECO:0000313" key="3">
    <source>
        <dbReference type="EMBL" id="SFD78137.1"/>
    </source>
</evidence>
<accession>A0A1I1V530</accession>
<dbReference type="EMBL" id="FOMO01000004">
    <property type="protein sequence ID" value="SFD78137.1"/>
    <property type="molecule type" value="Genomic_DNA"/>
</dbReference>